<name>A0A0D2DK24_9EURO</name>
<evidence type="ECO:0000256" key="1">
    <source>
        <dbReference type="SAM" id="MobiDB-lite"/>
    </source>
</evidence>
<accession>A0A0D2DK24</accession>
<dbReference type="RefSeq" id="XP_016256260.1">
    <property type="nucleotide sequence ID" value="XM_016413362.1"/>
</dbReference>
<feature type="region of interest" description="Disordered" evidence="1">
    <location>
        <begin position="52"/>
        <end position="94"/>
    </location>
</feature>
<organism evidence="2 3">
    <name type="scientific">Exophiala oligosperma</name>
    <dbReference type="NCBI Taxonomy" id="215243"/>
    <lineage>
        <taxon>Eukaryota</taxon>
        <taxon>Fungi</taxon>
        <taxon>Dikarya</taxon>
        <taxon>Ascomycota</taxon>
        <taxon>Pezizomycotina</taxon>
        <taxon>Eurotiomycetes</taxon>
        <taxon>Chaetothyriomycetidae</taxon>
        <taxon>Chaetothyriales</taxon>
        <taxon>Herpotrichiellaceae</taxon>
        <taxon>Exophiala</taxon>
    </lineage>
</organism>
<keyword evidence="3" id="KW-1185">Reference proteome</keyword>
<evidence type="ECO:0000313" key="3">
    <source>
        <dbReference type="Proteomes" id="UP000053342"/>
    </source>
</evidence>
<dbReference type="VEuPathDB" id="FungiDB:PV06_11652"/>
<sequence>MPHRLRGTVAACPATVMTTTLESQLTAGVEEPSCSHASSFLETLRPVELAGVSNSASEGSRSARGSGAVPASGCGSSSMASAPGAGLTARSMGASSNSKFNRCFLENFLRICHSLTILSCF</sequence>
<protein>
    <submittedName>
        <fullName evidence="2">Uncharacterized protein</fullName>
    </submittedName>
</protein>
<dbReference type="AlphaFoldDB" id="A0A0D2DK24"/>
<proteinExistence type="predicted"/>
<dbReference type="GeneID" id="27363726"/>
<evidence type="ECO:0000313" key="2">
    <source>
        <dbReference type="EMBL" id="KIW36044.1"/>
    </source>
</evidence>
<reference evidence="2 3" key="1">
    <citation type="submission" date="2015-01" db="EMBL/GenBank/DDBJ databases">
        <title>The Genome Sequence of Exophiala oligosperma CBS72588.</title>
        <authorList>
            <consortium name="The Broad Institute Genomics Platform"/>
            <person name="Cuomo C."/>
            <person name="de Hoog S."/>
            <person name="Gorbushina A."/>
            <person name="Stielow B."/>
            <person name="Teixiera M."/>
            <person name="Abouelleil A."/>
            <person name="Chapman S.B."/>
            <person name="Priest M."/>
            <person name="Young S.K."/>
            <person name="Wortman J."/>
            <person name="Nusbaum C."/>
            <person name="Birren B."/>
        </authorList>
    </citation>
    <scope>NUCLEOTIDE SEQUENCE [LARGE SCALE GENOMIC DNA]</scope>
    <source>
        <strain evidence="2 3">CBS 72588</strain>
    </source>
</reference>
<feature type="compositionally biased region" description="Low complexity" evidence="1">
    <location>
        <begin position="52"/>
        <end position="86"/>
    </location>
</feature>
<dbReference type="EMBL" id="KN847379">
    <property type="protein sequence ID" value="KIW36044.1"/>
    <property type="molecule type" value="Genomic_DNA"/>
</dbReference>
<gene>
    <name evidence="2" type="ORF">PV06_11652</name>
</gene>
<dbReference type="Proteomes" id="UP000053342">
    <property type="component" value="Unassembled WGS sequence"/>
</dbReference>
<dbReference type="HOGENOM" id="CLU_2038079_0_0_1"/>